<reference evidence="1" key="1">
    <citation type="journal article" date="2014" name="Front. Microbiol.">
        <title>High frequency of phylogenetically diverse reductive dehalogenase-homologous genes in deep subseafloor sedimentary metagenomes.</title>
        <authorList>
            <person name="Kawai M."/>
            <person name="Futagami T."/>
            <person name="Toyoda A."/>
            <person name="Takaki Y."/>
            <person name="Nishi S."/>
            <person name="Hori S."/>
            <person name="Arai W."/>
            <person name="Tsubouchi T."/>
            <person name="Morono Y."/>
            <person name="Uchiyama I."/>
            <person name="Ito T."/>
            <person name="Fujiyama A."/>
            <person name="Inagaki F."/>
            <person name="Takami H."/>
        </authorList>
    </citation>
    <scope>NUCLEOTIDE SEQUENCE</scope>
    <source>
        <strain evidence="1">Expedition CK06-06</strain>
    </source>
</reference>
<proteinExistence type="predicted"/>
<feature type="non-terminal residue" evidence="1">
    <location>
        <position position="213"/>
    </location>
</feature>
<evidence type="ECO:0000313" key="1">
    <source>
        <dbReference type="EMBL" id="GAG67403.1"/>
    </source>
</evidence>
<dbReference type="EMBL" id="BART01001357">
    <property type="protein sequence ID" value="GAG67403.1"/>
    <property type="molecule type" value="Genomic_DNA"/>
</dbReference>
<dbReference type="AlphaFoldDB" id="X1A3R1"/>
<sequence length="213" mass="25174">MNFIPVHSEGIERYYFKPQVKNPQIRVKNYLKNRGFKKNNYRIVDTDKFFIPVWKGTGQVTGWISGLSPRKTVVYTETVTAPNGRQITVKRKREEGGIPLKKLMKIEKEILFNALKFPDIRCRKEEVIKDEYAAFLRVYDEQRMIRLGKIVTPDVSPQLEKKEIKTRFIQSSLSSYIDYEPLRHRLKVIGQRVFLYYFPVTLIKVKLNNQLIS</sequence>
<organism evidence="1">
    <name type="scientific">marine sediment metagenome</name>
    <dbReference type="NCBI Taxonomy" id="412755"/>
    <lineage>
        <taxon>unclassified sequences</taxon>
        <taxon>metagenomes</taxon>
        <taxon>ecological metagenomes</taxon>
    </lineage>
</organism>
<protein>
    <submittedName>
        <fullName evidence="1">Uncharacterized protein</fullName>
    </submittedName>
</protein>
<name>X1A3R1_9ZZZZ</name>
<accession>X1A3R1</accession>
<comment type="caution">
    <text evidence="1">The sequence shown here is derived from an EMBL/GenBank/DDBJ whole genome shotgun (WGS) entry which is preliminary data.</text>
</comment>
<gene>
    <name evidence="1" type="ORF">S01H4_04890</name>
</gene>